<proteinExistence type="predicted"/>
<protein>
    <submittedName>
        <fullName evidence="1">Uncharacterized protein</fullName>
    </submittedName>
</protein>
<name>A0A4R6BLZ6_9STAP</name>
<evidence type="ECO:0000313" key="1">
    <source>
        <dbReference type="EMBL" id="TDM02834.1"/>
    </source>
</evidence>
<dbReference type="RefSeq" id="WP_165981936.1">
    <property type="nucleotide sequence ID" value="NZ_SCWE01000001.1"/>
</dbReference>
<reference evidence="1 2" key="1">
    <citation type="submission" date="2019-01" db="EMBL/GenBank/DDBJ databases">
        <title>Draft genome sequences of the type strains of six Macrococcus species.</title>
        <authorList>
            <person name="Mazhar S."/>
            <person name="Altermann E."/>
            <person name="Hill C."/>
            <person name="Mcauliffe O."/>
        </authorList>
    </citation>
    <scope>NUCLEOTIDE SEQUENCE [LARGE SCALE GENOMIC DNA]</scope>
    <source>
        <strain evidence="1 2">CCM4809</strain>
    </source>
</reference>
<comment type="caution">
    <text evidence="1">The sequence shown here is derived from an EMBL/GenBank/DDBJ whole genome shotgun (WGS) entry which is preliminary data.</text>
</comment>
<dbReference type="Proteomes" id="UP000295328">
    <property type="component" value="Unassembled WGS sequence"/>
</dbReference>
<dbReference type="AlphaFoldDB" id="A0A4R6BLZ6"/>
<organism evidence="1 2">
    <name type="scientific">Macrococcus hajekii</name>
    <dbReference type="NCBI Taxonomy" id="198482"/>
    <lineage>
        <taxon>Bacteria</taxon>
        <taxon>Bacillati</taxon>
        <taxon>Bacillota</taxon>
        <taxon>Bacilli</taxon>
        <taxon>Bacillales</taxon>
        <taxon>Staphylococcaceae</taxon>
        <taxon>Macrococcus</taxon>
    </lineage>
</organism>
<evidence type="ECO:0000313" key="2">
    <source>
        <dbReference type="Proteomes" id="UP000295328"/>
    </source>
</evidence>
<gene>
    <name evidence="1" type="ORF">ERX37_01730</name>
</gene>
<dbReference type="EMBL" id="SCWE01000001">
    <property type="protein sequence ID" value="TDM02834.1"/>
    <property type="molecule type" value="Genomic_DNA"/>
</dbReference>
<accession>A0A4R6BLZ6</accession>
<keyword evidence="2" id="KW-1185">Reference proteome</keyword>
<sequence>MPMQLEADIQEQTIPAYHLITELLEQASIIESPFYRPALGIKDYIKGLNCPKYDNLKVIEMNILYFCVLNQTDEFKLEDIHDFTNKTFSLRTLQVKGQSLIEQSIILKLHRKKYRFININKVVREL</sequence>